<dbReference type="EMBL" id="MFJN01000029">
    <property type="protein sequence ID" value="OGG21095.1"/>
    <property type="molecule type" value="Genomic_DNA"/>
</dbReference>
<evidence type="ECO:0000313" key="2">
    <source>
        <dbReference type="EMBL" id="OGG21095.1"/>
    </source>
</evidence>
<sequence>MTKKQIPLIFILFLILANIHYLPKSPVYAQIKLGILTPPPTQIPYNYTPPPGQPTATPINVENPLLNDPSPTKTQENTGIPGNKIINFAADIRQACPPGIVNFSNKDCLLNIKTEAANIKDVIDKLYFSTLSYNYLQCVGFVNGAVLLSLKDNLYDCGNARDYANCPELKNYIFMENYTGVIKVNDIPVWDTGTYGHIAYVVKKYDNKNFQVAEANFGISGLVRTYNYTVDDPRLMGWLRKK</sequence>
<proteinExistence type="predicted"/>
<reference evidence="2 3" key="1">
    <citation type="journal article" date="2016" name="Nat. Commun.">
        <title>Thousands of microbial genomes shed light on interconnected biogeochemical processes in an aquifer system.</title>
        <authorList>
            <person name="Anantharaman K."/>
            <person name="Brown C.T."/>
            <person name="Hug L.A."/>
            <person name="Sharon I."/>
            <person name="Castelle C.J."/>
            <person name="Probst A.J."/>
            <person name="Thomas B.C."/>
            <person name="Singh A."/>
            <person name="Wilkins M.J."/>
            <person name="Karaoz U."/>
            <person name="Brodie E.L."/>
            <person name="Williams K.H."/>
            <person name="Hubbard S.S."/>
            <person name="Banfield J.F."/>
        </authorList>
    </citation>
    <scope>NUCLEOTIDE SEQUENCE [LARGE SCALE GENOMIC DNA]</scope>
</reference>
<evidence type="ECO:0000313" key="3">
    <source>
        <dbReference type="Proteomes" id="UP000177092"/>
    </source>
</evidence>
<dbReference type="PROSITE" id="PS50911">
    <property type="entry name" value="CHAP"/>
    <property type="match status" value="1"/>
</dbReference>
<dbReference type="AlphaFoldDB" id="A0A1F6A8S3"/>
<organism evidence="2 3">
    <name type="scientific">Candidatus Gottesmanbacteria bacterium RIFCSPHIGHO2_02_FULL_40_13</name>
    <dbReference type="NCBI Taxonomy" id="1798384"/>
    <lineage>
        <taxon>Bacteria</taxon>
        <taxon>Candidatus Gottesmaniibacteriota</taxon>
    </lineage>
</organism>
<gene>
    <name evidence="2" type="ORF">A3D03_02565</name>
</gene>
<protein>
    <recommendedName>
        <fullName evidence="1">Peptidase C51 domain-containing protein</fullName>
    </recommendedName>
</protein>
<dbReference type="Proteomes" id="UP000177092">
    <property type="component" value="Unassembled WGS sequence"/>
</dbReference>
<feature type="domain" description="Peptidase C51" evidence="1">
    <location>
        <begin position="113"/>
        <end position="240"/>
    </location>
</feature>
<evidence type="ECO:0000259" key="1">
    <source>
        <dbReference type="PROSITE" id="PS50911"/>
    </source>
</evidence>
<dbReference type="InterPro" id="IPR007921">
    <property type="entry name" value="CHAP_dom"/>
</dbReference>
<name>A0A1F6A8S3_9BACT</name>
<dbReference type="SUPFAM" id="SSF54001">
    <property type="entry name" value="Cysteine proteinases"/>
    <property type="match status" value="1"/>
</dbReference>
<accession>A0A1F6A8S3</accession>
<dbReference type="InterPro" id="IPR038765">
    <property type="entry name" value="Papain-like_cys_pep_sf"/>
</dbReference>
<dbReference type="Gene3D" id="3.90.1720.10">
    <property type="entry name" value="endopeptidase domain like (from Nostoc punctiforme)"/>
    <property type="match status" value="1"/>
</dbReference>
<dbReference type="Pfam" id="PF05257">
    <property type="entry name" value="CHAP"/>
    <property type="match status" value="1"/>
</dbReference>
<comment type="caution">
    <text evidence="2">The sequence shown here is derived from an EMBL/GenBank/DDBJ whole genome shotgun (WGS) entry which is preliminary data.</text>
</comment>